<reference evidence="2" key="2">
    <citation type="submission" date="2013-04" db="EMBL/GenBank/DDBJ databases">
        <title>Genomic mechanisms accounting for the adaptation to parasitism in nematode-trapping fungi.</title>
        <authorList>
            <person name="Ahren D.G."/>
        </authorList>
    </citation>
    <scope>NUCLEOTIDE SEQUENCE [LARGE SCALE GENOMIC DNA]</scope>
    <source>
        <strain evidence="2">CBS 200.50</strain>
    </source>
</reference>
<dbReference type="HOGENOM" id="CLU_933902_0_0_1"/>
<reference evidence="1 2" key="1">
    <citation type="journal article" date="2013" name="PLoS Genet.">
        <title>Genomic mechanisms accounting for the adaptation to parasitism in nematode-trapping fungi.</title>
        <authorList>
            <person name="Meerupati T."/>
            <person name="Andersson K.M."/>
            <person name="Friman E."/>
            <person name="Kumar D."/>
            <person name="Tunlid A."/>
            <person name="Ahren D."/>
        </authorList>
    </citation>
    <scope>NUCLEOTIDE SEQUENCE [LARGE SCALE GENOMIC DNA]</scope>
    <source>
        <strain evidence="1 2">CBS 200.50</strain>
    </source>
</reference>
<proteinExistence type="predicted"/>
<protein>
    <submittedName>
        <fullName evidence="1">Uncharacterized protein</fullName>
    </submittedName>
</protein>
<evidence type="ECO:0000313" key="2">
    <source>
        <dbReference type="Proteomes" id="UP000015100"/>
    </source>
</evidence>
<dbReference type="OrthoDB" id="10422973at2759"/>
<keyword evidence="2" id="KW-1185">Reference proteome</keyword>
<sequence length="298" mass="34204">MSTTSERTVLADITPGDLIYHTGDEEWNEWVTNPLDSPQRLPNPQLGLLSELDLEDFFDISGIHYIIEVPENLIDRGYSIQPLRSQNINYRLLPKVLYIISQVESHIALEVSTRILSAEFPLTWEEVRARCREEHLKPNNFNAWMASIDYDQRPRNRPEAVGLVAPLHAPMLPGTKTFYRCNEKAFRWSNMVIDVLGEMSIKPNDWTAARIFKGELQALGHGCIPKRYPAVNLKDWVPITHQFLDVMCLRSRFFYKLDAMLEVVKAAQGYFAKQVVGTEIRVTLPCLDSARSWIGALF</sequence>
<accession>S8BQV0</accession>
<organism evidence="1 2">
    <name type="scientific">Dactylellina haptotyla (strain CBS 200.50)</name>
    <name type="common">Nematode-trapping fungus</name>
    <name type="synonym">Monacrosporium haptotylum</name>
    <dbReference type="NCBI Taxonomy" id="1284197"/>
    <lineage>
        <taxon>Eukaryota</taxon>
        <taxon>Fungi</taxon>
        <taxon>Dikarya</taxon>
        <taxon>Ascomycota</taxon>
        <taxon>Pezizomycotina</taxon>
        <taxon>Orbiliomycetes</taxon>
        <taxon>Orbiliales</taxon>
        <taxon>Orbiliaceae</taxon>
        <taxon>Dactylellina</taxon>
    </lineage>
</organism>
<name>S8BQV0_DACHA</name>
<comment type="caution">
    <text evidence="1">The sequence shown here is derived from an EMBL/GenBank/DDBJ whole genome shotgun (WGS) entry which is preliminary data.</text>
</comment>
<dbReference type="AlphaFoldDB" id="S8BQV0"/>
<dbReference type="EMBL" id="AQGS01000616">
    <property type="protein sequence ID" value="EPS37627.1"/>
    <property type="molecule type" value="Genomic_DNA"/>
</dbReference>
<evidence type="ECO:0000313" key="1">
    <source>
        <dbReference type="EMBL" id="EPS37627.1"/>
    </source>
</evidence>
<gene>
    <name evidence="1" type="ORF">H072_8672</name>
</gene>
<dbReference type="Proteomes" id="UP000015100">
    <property type="component" value="Unassembled WGS sequence"/>
</dbReference>